<sequence>MQCATKLIKVSVLMVVGHHKVIQTVHALNKAGYTDITKSRVKNRLKTLKDRWREVHDLFNGLTGFAWNPVTNKFEAEEEVWAELIKILGSMIRENLMIDLNDVMNDSTVNDAGMGNFEGSPPPFASYSPYYSHSIPSANNDTSNPSASHG</sequence>
<protein>
    <recommendedName>
        <fullName evidence="1">Myb/SANT-like domain-containing protein</fullName>
    </recommendedName>
</protein>
<proteinExistence type="predicted"/>
<reference evidence="2 3" key="1">
    <citation type="journal article" date="2010" name="Nature">
        <title>Genome sequence of the palaeopolyploid soybean.</title>
        <authorList>
            <person name="Schmutz J."/>
            <person name="Cannon S.B."/>
            <person name="Schlueter J."/>
            <person name="Ma J."/>
            <person name="Mitros T."/>
            <person name="Nelson W."/>
            <person name="Hyten D.L."/>
            <person name="Song Q."/>
            <person name="Thelen J.J."/>
            <person name="Cheng J."/>
            <person name="Xu D."/>
            <person name="Hellsten U."/>
            <person name="May G.D."/>
            <person name="Yu Y."/>
            <person name="Sakurai T."/>
            <person name="Umezawa T."/>
            <person name="Bhattacharyya M.K."/>
            <person name="Sandhu D."/>
            <person name="Valliyodan B."/>
            <person name="Lindquist E."/>
            <person name="Peto M."/>
            <person name="Grant D."/>
            <person name="Shu S."/>
            <person name="Goodstein D."/>
            <person name="Barry K."/>
            <person name="Futrell-Griggs M."/>
            <person name="Abernathy B."/>
            <person name="Du J."/>
            <person name="Tian Z."/>
            <person name="Zhu L."/>
            <person name="Gill N."/>
            <person name="Joshi T."/>
            <person name="Libault M."/>
            <person name="Sethuraman A."/>
            <person name="Zhang X.-C."/>
            <person name="Shinozaki K."/>
            <person name="Nguyen H.T."/>
            <person name="Wing R.A."/>
            <person name="Cregan P."/>
            <person name="Specht J."/>
            <person name="Grimwood J."/>
            <person name="Rokhsar D."/>
            <person name="Stacey G."/>
            <person name="Shoemaker R.C."/>
            <person name="Jackson S.A."/>
        </authorList>
    </citation>
    <scope>NUCLEOTIDE SEQUENCE</scope>
    <source>
        <strain evidence="3">cv. Williams 82</strain>
        <tissue evidence="2">Callus</tissue>
    </source>
</reference>
<dbReference type="InParanoid" id="A0A0R0KDU7"/>
<name>A0A0R0KDU7_SOYBN</name>
<dbReference type="PANTHER" id="PTHR46929">
    <property type="entry name" value="EXPRESSED PROTEIN"/>
    <property type="match status" value="1"/>
</dbReference>
<dbReference type="EMBL" id="CM000837">
    <property type="protein sequence ID" value="KRH62603.1"/>
    <property type="molecule type" value="Genomic_DNA"/>
</dbReference>
<feature type="domain" description="Myb/SANT-like" evidence="1">
    <location>
        <begin position="23"/>
        <end position="83"/>
    </location>
</feature>
<reference evidence="3" key="2">
    <citation type="submission" date="2018-02" db="UniProtKB">
        <authorList>
            <consortium name="EnsemblPlants"/>
        </authorList>
    </citation>
    <scope>IDENTIFICATION</scope>
    <source>
        <strain evidence="3">Williams 82</strain>
    </source>
</reference>
<organism evidence="2">
    <name type="scientific">Glycine max</name>
    <name type="common">Soybean</name>
    <name type="synonym">Glycine hispida</name>
    <dbReference type="NCBI Taxonomy" id="3847"/>
    <lineage>
        <taxon>Eukaryota</taxon>
        <taxon>Viridiplantae</taxon>
        <taxon>Streptophyta</taxon>
        <taxon>Embryophyta</taxon>
        <taxon>Tracheophyta</taxon>
        <taxon>Spermatophyta</taxon>
        <taxon>Magnoliopsida</taxon>
        <taxon>eudicotyledons</taxon>
        <taxon>Gunneridae</taxon>
        <taxon>Pentapetalae</taxon>
        <taxon>rosids</taxon>
        <taxon>fabids</taxon>
        <taxon>Fabales</taxon>
        <taxon>Fabaceae</taxon>
        <taxon>Papilionoideae</taxon>
        <taxon>50 kb inversion clade</taxon>
        <taxon>NPAAA clade</taxon>
        <taxon>indigoferoid/millettioid clade</taxon>
        <taxon>Phaseoleae</taxon>
        <taxon>Glycine</taxon>
        <taxon>Glycine subgen. Soja</taxon>
    </lineage>
</organism>
<dbReference type="PaxDb" id="3847-GLYMA04G13561.1"/>
<evidence type="ECO:0000259" key="1">
    <source>
        <dbReference type="Pfam" id="PF12776"/>
    </source>
</evidence>
<dbReference type="PANTHER" id="PTHR46929:SF4">
    <property type="entry name" value="MYB_SANT-LIKE DOMAIN-CONTAINING PROTEIN"/>
    <property type="match status" value="1"/>
</dbReference>
<accession>A0A0R0KDU7</accession>
<evidence type="ECO:0000313" key="3">
    <source>
        <dbReference type="EnsemblPlants" id="KRH62603"/>
    </source>
</evidence>
<dbReference type="Proteomes" id="UP000008827">
    <property type="component" value="Chromosome 4"/>
</dbReference>
<dbReference type="EnsemblPlants" id="KRH62603">
    <property type="protein sequence ID" value="KRH62603"/>
    <property type="gene ID" value="GLYMA_04G118800"/>
</dbReference>
<keyword evidence="4" id="KW-1185">Reference proteome</keyword>
<evidence type="ECO:0000313" key="4">
    <source>
        <dbReference type="Proteomes" id="UP000008827"/>
    </source>
</evidence>
<gene>
    <name evidence="2" type="ORF">GLYMA_04G118800</name>
</gene>
<dbReference type="InterPro" id="IPR024752">
    <property type="entry name" value="Myb/SANT-like_dom"/>
</dbReference>
<dbReference type="Gramene" id="KRH62603">
    <property type="protein sequence ID" value="KRH62603"/>
    <property type="gene ID" value="GLYMA_04G118800"/>
</dbReference>
<dbReference type="Pfam" id="PF12776">
    <property type="entry name" value="Myb_DNA-bind_3"/>
    <property type="match status" value="1"/>
</dbReference>
<dbReference type="AlphaFoldDB" id="A0A0R0KDU7"/>
<reference evidence="2" key="3">
    <citation type="submission" date="2018-07" db="EMBL/GenBank/DDBJ databases">
        <title>WGS assembly of Glycine max.</title>
        <authorList>
            <person name="Schmutz J."/>
            <person name="Cannon S."/>
            <person name="Schlueter J."/>
            <person name="Ma J."/>
            <person name="Mitros T."/>
            <person name="Nelson W."/>
            <person name="Hyten D."/>
            <person name="Song Q."/>
            <person name="Thelen J."/>
            <person name="Cheng J."/>
            <person name="Xu D."/>
            <person name="Hellsten U."/>
            <person name="May G."/>
            <person name="Yu Y."/>
            <person name="Sakurai T."/>
            <person name="Umezawa T."/>
            <person name="Bhattacharyya M."/>
            <person name="Sandhu D."/>
            <person name="Valliyodan B."/>
            <person name="Lindquist E."/>
            <person name="Peto M."/>
            <person name="Grant D."/>
            <person name="Shu S."/>
            <person name="Goodstein D."/>
            <person name="Barry K."/>
            <person name="Futrell-Griggs M."/>
            <person name="Abernathy B."/>
            <person name="Du J."/>
            <person name="Tian Z."/>
            <person name="Zhu L."/>
            <person name="Gill N."/>
            <person name="Joshi T."/>
            <person name="Libault M."/>
            <person name="Sethuraman A."/>
            <person name="Zhang X."/>
            <person name="Shinozaki K."/>
            <person name="Nguyen H."/>
            <person name="Wing R."/>
            <person name="Cregan P."/>
            <person name="Specht J."/>
            <person name="Grimwood J."/>
            <person name="Rokhsar D."/>
            <person name="Stacey G."/>
            <person name="Shoemaker R."/>
            <person name="Jackson S."/>
        </authorList>
    </citation>
    <scope>NUCLEOTIDE SEQUENCE</scope>
    <source>
        <tissue evidence="2">Callus</tissue>
    </source>
</reference>
<evidence type="ECO:0000313" key="2">
    <source>
        <dbReference type="EMBL" id="KRH62603.1"/>
    </source>
</evidence>